<feature type="domain" description="P-type" evidence="4">
    <location>
        <begin position="369"/>
        <end position="411"/>
    </location>
</feature>
<evidence type="ECO:0000313" key="5">
    <source>
        <dbReference type="EMBL" id="CAF1180580.1"/>
    </source>
</evidence>
<dbReference type="GO" id="GO:0005975">
    <property type="term" value="P:carbohydrate metabolic process"/>
    <property type="evidence" value="ECO:0007669"/>
    <property type="project" value="InterPro"/>
</dbReference>
<organism evidence="5 6">
    <name type="scientific">Rotaria sordida</name>
    <dbReference type="NCBI Taxonomy" id="392033"/>
    <lineage>
        <taxon>Eukaryota</taxon>
        <taxon>Metazoa</taxon>
        <taxon>Spiralia</taxon>
        <taxon>Gnathifera</taxon>
        <taxon>Rotifera</taxon>
        <taxon>Eurotatoria</taxon>
        <taxon>Bdelloidea</taxon>
        <taxon>Philodinida</taxon>
        <taxon>Philodinidae</taxon>
        <taxon>Rotaria</taxon>
    </lineage>
</organism>
<dbReference type="Proteomes" id="UP000663882">
    <property type="component" value="Unassembled WGS sequence"/>
</dbReference>
<comment type="caution">
    <text evidence="5">The sequence shown here is derived from an EMBL/GenBank/DDBJ whole genome shotgun (WGS) entry which is preliminary data.</text>
</comment>
<dbReference type="InterPro" id="IPR048395">
    <property type="entry name" value="Glyco_hydro_31_C"/>
</dbReference>
<dbReference type="SUPFAM" id="SSF51011">
    <property type="entry name" value="Glycosyl hydrolase domain"/>
    <property type="match status" value="1"/>
</dbReference>
<dbReference type="InterPro" id="IPR000322">
    <property type="entry name" value="Glyco_hydro_31_TIM"/>
</dbReference>
<dbReference type="SMART" id="SM00018">
    <property type="entry name" value="PD"/>
    <property type="match status" value="1"/>
</dbReference>
<dbReference type="PANTHER" id="PTHR22762">
    <property type="entry name" value="ALPHA-GLUCOSIDASE"/>
    <property type="match status" value="1"/>
</dbReference>
<dbReference type="SUPFAM" id="SSF51445">
    <property type="entry name" value="(Trans)glycosidases"/>
    <property type="match status" value="1"/>
</dbReference>
<dbReference type="GO" id="GO:0006491">
    <property type="term" value="P:N-glycan processing"/>
    <property type="evidence" value="ECO:0007669"/>
    <property type="project" value="TreeGrafter"/>
</dbReference>
<dbReference type="Gene3D" id="4.10.110.10">
    <property type="entry name" value="Spasmolytic Protein, domain 1"/>
    <property type="match status" value="1"/>
</dbReference>
<protein>
    <recommendedName>
        <fullName evidence="4">P-type domain-containing protein</fullName>
    </recommendedName>
</protein>
<dbReference type="PROSITE" id="PS51448">
    <property type="entry name" value="P_TREFOIL_2"/>
    <property type="match status" value="1"/>
</dbReference>
<dbReference type="Pfam" id="PF00088">
    <property type="entry name" value="Trefoil"/>
    <property type="match status" value="1"/>
</dbReference>
<dbReference type="CDD" id="cd00111">
    <property type="entry name" value="Trefoil"/>
    <property type="match status" value="1"/>
</dbReference>
<evidence type="ECO:0000259" key="4">
    <source>
        <dbReference type="PROSITE" id="PS51448"/>
    </source>
</evidence>
<dbReference type="CDD" id="cd06595">
    <property type="entry name" value="GH31_u1"/>
    <property type="match status" value="1"/>
</dbReference>
<dbReference type="Pfam" id="PF21365">
    <property type="entry name" value="Glyco_hydro_31_3rd"/>
    <property type="match status" value="1"/>
</dbReference>
<dbReference type="InterPro" id="IPR017853">
    <property type="entry name" value="GH"/>
</dbReference>
<keyword evidence="2" id="KW-1015">Disulfide bond</keyword>
<dbReference type="InterPro" id="IPR044913">
    <property type="entry name" value="P_trefoil_dom_sf"/>
</dbReference>
<dbReference type="GO" id="GO:0090599">
    <property type="term" value="F:alpha-glucosidase activity"/>
    <property type="evidence" value="ECO:0007669"/>
    <property type="project" value="TreeGrafter"/>
</dbReference>
<dbReference type="SUPFAM" id="SSF57492">
    <property type="entry name" value="Trefoil"/>
    <property type="match status" value="1"/>
</dbReference>
<dbReference type="Pfam" id="PF17137">
    <property type="entry name" value="DUF5110"/>
    <property type="match status" value="1"/>
</dbReference>
<dbReference type="OrthoDB" id="1334205at2759"/>
<evidence type="ECO:0000256" key="2">
    <source>
        <dbReference type="ARBA" id="ARBA00023157"/>
    </source>
</evidence>
<gene>
    <name evidence="5" type="ORF">RFH988_LOCUS23487</name>
</gene>
<dbReference type="InterPro" id="IPR000519">
    <property type="entry name" value="P_trefoil_dom"/>
</dbReference>
<dbReference type="Pfam" id="PF01055">
    <property type="entry name" value="Glyco_hydro_31_2nd"/>
    <property type="match status" value="1"/>
</dbReference>
<dbReference type="Gene3D" id="3.20.20.80">
    <property type="entry name" value="Glycosidases"/>
    <property type="match status" value="1"/>
</dbReference>
<reference evidence="5" key="1">
    <citation type="submission" date="2021-02" db="EMBL/GenBank/DDBJ databases">
        <authorList>
            <person name="Nowell W R."/>
        </authorList>
    </citation>
    <scope>NUCLEOTIDE SEQUENCE</scope>
</reference>
<dbReference type="InterPro" id="IPR013780">
    <property type="entry name" value="Glyco_hydro_b"/>
</dbReference>
<evidence type="ECO:0000256" key="1">
    <source>
        <dbReference type="ARBA" id="ARBA00007806"/>
    </source>
</evidence>
<dbReference type="AlphaFoldDB" id="A0A814UXR7"/>
<proteinExistence type="inferred from homology"/>
<comment type="similarity">
    <text evidence="1">Belongs to the glycosyl hydrolase 31 family.</text>
</comment>
<comment type="caution">
    <text evidence="3">Lacks conserved residue(s) required for the propagation of feature annotation.</text>
</comment>
<dbReference type="PANTHER" id="PTHR22762:SF89">
    <property type="entry name" value="ALPHA-XYLOSIDASE"/>
    <property type="match status" value="1"/>
</dbReference>
<accession>A0A814UXR7</accession>
<dbReference type="Gene3D" id="2.60.40.1180">
    <property type="entry name" value="Golgi alpha-mannosidase II"/>
    <property type="match status" value="1"/>
</dbReference>
<sequence length="1137" mass="131801">MYTQLLKKALLEIEDDDRKFLKDLAEYCREQDDILEDQIKQVENEYRNHTPIWCYTAETFIYPMLNRGLRLMDINIILKMGCFIRHLHQHIQNLYHKQQPENMNTATPFKVYRDQGLALEDFEKMKNSINQLMSFNNFLSTSLNQNISFQKFARPAAFNDPNKVGILFIMTIDPDVFITATKNLLLLTSASIIYEGQARFTILSAQLIRLEWSLTNEFFDGKTWLVQSRQIQPIPPSFTVTRNDTHLRIDTNFITLEYLRNATTTFSQHNIRVTIRVNVIKGETVVWNAIPGEEYDGNLLGTLRTLDGSRDSKLELDCRNQPLNDLHCTYGVISRRGYVLIDDTHRPQFDNDSRWPWIINKQYSPPDSRHCQIVSIEERRNCGSSNNNINQYECELRGCCFIFPSSCFYSLQSQQDLYLFGHGHAYSQALFEFTRLTGSIPLPPRYIFGIFFSRYWAYAEYEERQIITEYIQHDIPLDVLVIDMDWHKTFYKLLSNGTQDQADQEIGWTGYTFDKHLFPNPVKFFQWCKQLGLKNALNLHPASGIQPWEEKYTAMAYAMGIDPSTAHYVPFNVTDKHYSSSLSDIVLNPLQQAGVDLWWLDWQQGEKGWMNNIPYTNPTFWLNHIFFTDPHHQDRRAVILHRWGGLGNHRYQVGFSGDVVPSWDALSFQPRFTATAANVGYGYWSHDLGGHTEEPDPELYIRWIQWGTFSPMFRTHCTKNANNDRRLWTFPWIYQNNLARFARLRQALIPYLYTAARHTYDSGLSIVLPLYYYYPEHDEAYSYSNQYYFGQNIFVSPITQPINITTGLVHNWPIWFPPDFQWVNFFTSDLSSTSTMKSFTIDEMPVYAQVGSIIPLLPEPKSHRERIGRAQQIPQSLLLYTLIGGSSKGSGYVYDDDGSTTAYQDSSRSTSAITRFYYTVSVNTLQFTILPASGSFPTFPTSRTYEIQLRGIFPATNVLINNVNISFEPFNELINSQNSITNSYTYDGSTLSIIIYIRQAVSTSELVEIEVELSGSISNPLLVRTPISFISLLNRCQSAKARLDYEWGIRTVYMDDYPLLLDAAATGLRITHKPSTAKRELNAFYNKRMPGACNELTTKIDNIDPSIRNILLAQLQCNLFTKKKLNEIWNFKKSSRN</sequence>
<dbReference type="EMBL" id="CAJNOO010001632">
    <property type="protein sequence ID" value="CAF1180580.1"/>
    <property type="molecule type" value="Genomic_DNA"/>
</dbReference>
<name>A0A814UXR7_9BILA</name>
<evidence type="ECO:0000313" key="6">
    <source>
        <dbReference type="Proteomes" id="UP000663882"/>
    </source>
</evidence>
<dbReference type="InterPro" id="IPR033403">
    <property type="entry name" value="DUF5110"/>
</dbReference>
<dbReference type="SUPFAM" id="SSF56399">
    <property type="entry name" value="ADP-ribosylation"/>
    <property type="match status" value="1"/>
</dbReference>
<evidence type="ECO:0000256" key="3">
    <source>
        <dbReference type="PROSITE-ProRule" id="PRU00779"/>
    </source>
</evidence>